<dbReference type="EMBL" id="VFOR01000001">
    <property type="protein sequence ID" value="TQL62299.1"/>
    <property type="molecule type" value="Genomic_DNA"/>
</dbReference>
<dbReference type="GO" id="GO:0000150">
    <property type="term" value="F:DNA strand exchange activity"/>
    <property type="evidence" value="ECO:0007669"/>
    <property type="project" value="InterPro"/>
</dbReference>
<dbReference type="PANTHER" id="PTHR30461">
    <property type="entry name" value="DNA-INVERTASE FROM LAMBDOID PROPHAGE"/>
    <property type="match status" value="1"/>
</dbReference>
<evidence type="ECO:0000256" key="1">
    <source>
        <dbReference type="ARBA" id="ARBA00009913"/>
    </source>
</evidence>
<dbReference type="Proteomes" id="UP000316196">
    <property type="component" value="Unassembled WGS sequence"/>
</dbReference>
<dbReference type="CDD" id="cd00569">
    <property type="entry name" value="HTH_Hin_like"/>
    <property type="match status" value="1"/>
</dbReference>
<dbReference type="PROSITE" id="PS00398">
    <property type="entry name" value="RECOMBINASES_2"/>
    <property type="match status" value="1"/>
</dbReference>
<dbReference type="PROSITE" id="PS00397">
    <property type="entry name" value="RECOMBINASES_1"/>
    <property type="match status" value="1"/>
</dbReference>
<evidence type="ECO:0000256" key="5">
    <source>
        <dbReference type="PIRSR" id="PIRSR606118-50"/>
    </source>
</evidence>
<keyword evidence="3" id="KW-0238">DNA-binding</keyword>
<dbReference type="InterPro" id="IPR006119">
    <property type="entry name" value="Resolv_N"/>
</dbReference>
<keyword evidence="9" id="KW-1185">Reference proteome</keyword>
<dbReference type="PANTHER" id="PTHR30461:SF2">
    <property type="entry name" value="SERINE RECOMBINASE PINE-RELATED"/>
    <property type="match status" value="1"/>
</dbReference>
<evidence type="ECO:0000259" key="7">
    <source>
        <dbReference type="PROSITE" id="PS51736"/>
    </source>
</evidence>
<comment type="similarity">
    <text evidence="1">Belongs to the site-specific recombinase resolvase family.</text>
</comment>
<evidence type="ECO:0000313" key="9">
    <source>
        <dbReference type="Proteomes" id="UP000316196"/>
    </source>
</evidence>
<evidence type="ECO:0000256" key="6">
    <source>
        <dbReference type="PROSITE-ProRule" id="PRU10137"/>
    </source>
</evidence>
<evidence type="ECO:0000256" key="2">
    <source>
        <dbReference type="ARBA" id="ARBA00022908"/>
    </source>
</evidence>
<dbReference type="SUPFAM" id="SSF53041">
    <property type="entry name" value="Resolvase-like"/>
    <property type="match status" value="1"/>
</dbReference>
<keyword evidence="4" id="KW-0233">DNA recombination</keyword>
<protein>
    <submittedName>
        <fullName evidence="8">DNA invertase Pin-like site-specific DNA recombinase</fullName>
    </submittedName>
</protein>
<dbReference type="Pfam" id="PF00239">
    <property type="entry name" value="Resolvase"/>
    <property type="match status" value="1"/>
</dbReference>
<dbReference type="GO" id="GO:0003677">
    <property type="term" value="F:DNA binding"/>
    <property type="evidence" value="ECO:0007669"/>
    <property type="project" value="UniProtKB-KW"/>
</dbReference>
<keyword evidence="2" id="KW-0229">DNA integration</keyword>
<reference evidence="8 9" key="1">
    <citation type="submission" date="2019-06" db="EMBL/GenBank/DDBJ databases">
        <title>Sequencing the genomes of 1000 actinobacteria strains.</title>
        <authorList>
            <person name="Klenk H.-P."/>
        </authorList>
    </citation>
    <scope>NUCLEOTIDE SEQUENCE [LARGE SCALE GENOMIC DNA]</scope>
    <source>
        <strain evidence="8 9">DSM 8251</strain>
    </source>
</reference>
<dbReference type="PROSITE" id="PS51736">
    <property type="entry name" value="RECOMBINASES_3"/>
    <property type="match status" value="1"/>
</dbReference>
<dbReference type="CDD" id="cd03768">
    <property type="entry name" value="SR_ResInv"/>
    <property type="match status" value="1"/>
</dbReference>
<evidence type="ECO:0000256" key="4">
    <source>
        <dbReference type="ARBA" id="ARBA00023172"/>
    </source>
</evidence>
<dbReference type="SMART" id="SM00857">
    <property type="entry name" value="Resolvase"/>
    <property type="match status" value="1"/>
</dbReference>
<evidence type="ECO:0000256" key="3">
    <source>
        <dbReference type="ARBA" id="ARBA00023125"/>
    </source>
</evidence>
<dbReference type="Gene3D" id="1.10.10.60">
    <property type="entry name" value="Homeodomain-like"/>
    <property type="match status" value="1"/>
</dbReference>
<dbReference type="InterPro" id="IPR009057">
    <property type="entry name" value="Homeodomain-like_sf"/>
</dbReference>
<gene>
    <name evidence="8" type="ORF">FB460_0070</name>
</gene>
<evidence type="ECO:0000313" key="8">
    <source>
        <dbReference type="EMBL" id="TQL62299.1"/>
    </source>
</evidence>
<dbReference type="GO" id="GO:0015074">
    <property type="term" value="P:DNA integration"/>
    <property type="evidence" value="ECO:0007669"/>
    <property type="project" value="UniProtKB-KW"/>
</dbReference>
<dbReference type="Gene3D" id="3.40.50.1390">
    <property type="entry name" value="Resolvase, N-terminal catalytic domain"/>
    <property type="match status" value="1"/>
</dbReference>
<dbReference type="InterPro" id="IPR036162">
    <property type="entry name" value="Resolvase-like_N_sf"/>
</dbReference>
<dbReference type="SUPFAM" id="SSF46689">
    <property type="entry name" value="Homeodomain-like"/>
    <property type="match status" value="1"/>
</dbReference>
<accession>A0A542ZPY9</accession>
<feature type="active site" description="O-(5'-phospho-DNA)-serine intermediate" evidence="5 6">
    <location>
        <position position="18"/>
    </location>
</feature>
<dbReference type="AlphaFoldDB" id="A0A542ZPY9"/>
<sequence length="205" mass="22544">MTHMESMSPLKVGYARVSTDEQDLTAQRDGLAAFGVDPKRIYVDHGLTAGRNADREGLRQALAACRDGDTFVVTKLDRLARSVRDAHQIADDLAAREVKLSIAGSVYDPTDPMGKLLFNVLAMVAELEADLIRARTREGMKVAKAKGRLRGKSPKLTPRQEAHLVQLHAADEHTVGELAELFSVGRSTVYRALQRAERGRENALQ</sequence>
<name>A0A542ZPY9_9ACTN</name>
<proteinExistence type="inferred from homology"/>
<organism evidence="8 9">
    <name type="scientific">Propioniferax innocua</name>
    <dbReference type="NCBI Taxonomy" id="1753"/>
    <lineage>
        <taxon>Bacteria</taxon>
        <taxon>Bacillati</taxon>
        <taxon>Actinomycetota</taxon>
        <taxon>Actinomycetes</taxon>
        <taxon>Propionibacteriales</taxon>
        <taxon>Propionibacteriaceae</taxon>
        <taxon>Propioniferax</taxon>
    </lineage>
</organism>
<comment type="caution">
    <text evidence="8">The sequence shown here is derived from an EMBL/GenBank/DDBJ whole genome shotgun (WGS) entry which is preliminary data.</text>
</comment>
<dbReference type="InterPro" id="IPR006118">
    <property type="entry name" value="Recombinase_CS"/>
</dbReference>
<dbReference type="Pfam" id="PF13384">
    <property type="entry name" value="HTH_23"/>
    <property type="match status" value="1"/>
</dbReference>
<feature type="domain" description="Resolvase/invertase-type recombinase catalytic" evidence="7">
    <location>
        <begin position="10"/>
        <end position="147"/>
    </location>
</feature>
<dbReference type="InterPro" id="IPR050639">
    <property type="entry name" value="SSR_resolvase"/>
</dbReference>